<dbReference type="EMBL" id="JBEOZM010000012">
    <property type="protein sequence ID" value="MER6270612.1"/>
    <property type="molecule type" value="Genomic_DNA"/>
</dbReference>
<accession>A0ABV1TM27</accession>
<dbReference type="GO" id="GO:0016787">
    <property type="term" value="F:hydrolase activity"/>
    <property type="evidence" value="ECO:0007669"/>
    <property type="project" value="UniProtKB-KW"/>
</dbReference>
<name>A0ABV1TM27_9ACTN</name>
<comment type="caution">
    <text evidence="4">The sequence shown here is derived from an EMBL/GenBank/DDBJ whole genome shotgun (WGS) entry which is preliminary data.</text>
</comment>
<reference evidence="4 5" key="1">
    <citation type="submission" date="2024-06" db="EMBL/GenBank/DDBJ databases">
        <title>The Natural Products Discovery Center: Release of the First 8490 Sequenced Strains for Exploring Actinobacteria Biosynthetic Diversity.</title>
        <authorList>
            <person name="Kalkreuter E."/>
            <person name="Kautsar S.A."/>
            <person name="Yang D."/>
            <person name="Bader C.D."/>
            <person name="Teijaro C.N."/>
            <person name="Fluegel L."/>
            <person name="Davis C.M."/>
            <person name="Simpson J.R."/>
            <person name="Lauterbach L."/>
            <person name="Steele A.D."/>
            <person name="Gui C."/>
            <person name="Meng S."/>
            <person name="Li G."/>
            <person name="Viehrig K."/>
            <person name="Ye F."/>
            <person name="Su P."/>
            <person name="Kiefer A.F."/>
            <person name="Nichols A."/>
            <person name="Cepeda A.J."/>
            <person name="Yan W."/>
            <person name="Fan B."/>
            <person name="Jiang Y."/>
            <person name="Adhikari A."/>
            <person name="Zheng C.-J."/>
            <person name="Schuster L."/>
            <person name="Cowan T.M."/>
            <person name="Smanski M.J."/>
            <person name="Chevrette M.G."/>
            <person name="De Carvalho L.P.S."/>
            <person name="Shen B."/>
        </authorList>
    </citation>
    <scope>NUCLEOTIDE SEQUENCE [LARGE SCALE GENOMIC DNA]</scope>
    <source>
        <strain evidence="4 5">NPDC001694</strain>
    </source>
</reference>
<dbReference type="Proteomes" id="UP001490365">
    <property type="component" value="Unassembled WGS sequence"/>
</dbReference>
<dbReference type="RefSeq" id="WP_351959048.1">
    <property type="nucleotide sequence ID" value="NZ_JBEOZM010000012.1"/>
</dbReference>
<sequence>MSEHPLIEHHGIIGDLQTAALVSTEGTIDWFCSPRFDSPSVFGALLDTENGGHWTIAPRAPTYATRQLYYPDTCVLLTRFMTEQGVGSVVDFMPPASPRDPTNRHRLVRMLRCTRGEISFDIEIAPRFDYARQPHEVASHPGGWHFAGRDTEVTVHTVDTPGEECTGDRRIRHGDVCMTVRLHAGMTRGLVLETFADGPPRTVPPEECERLLEDTITFWHHWLARSRYTGRWREMVNRSAMTLKLMTYAPTGAMVAAPTTSLPEQVGGERNWDYRYAWVRDASLSLHALLGLGFTEEAVAFTEWLGNRVQEYAGPGEHPLKVMYRIDGSSDLAEQTLDHWEGYRGSAPVRIGNGAAGQLQLDICGSALECLHFADQQGLPTTCRIWQALINTVDWVCENWDRPEAGIWETRGGDKDFTYGRLMSWTALDRAVRMATRSGRPAEVQRWTKERDTIYWQILRRGWDPRRAAFTQYLGSDVLDSALLRMPAVGFIPPQDPRWLSTLDAIRKDLVSDGLVYRYDPAASPDGLLGSEGTFSACTFWYVEALARAGHLREGRLVFEKMLTYANHLGLYSEEIGLTGEQLGNFPQALTHLALVTAALNLDAHLDAAKPGFPPTSPLPVPFLYAQPMSAAAEGPLLTPTTPTTPYPSDHVIRR</sequence>
<gene>
    <name evidence="4" type="ORF">ABT211_25445</name>
</gene>
<organism evidence="4 5">
    <name type="scientific">Streptomyces sp. 900105755</name>
    <dbReference type="NCBI Taxonomy" id="3154389"/>
    <lineage>
        <taxon>Bacteria</taxon>
        <taxon>Bacillati</taxon>
        <taxon>Actinomycetota</taxon>
        <taxon>Actinomycetes</taxon>
        <taxon>Kitasatosporales</taxon>
        <taxon>Streptomycetaceae</taxon>
        <taxon>Streptomyces</taxon>
    </lineage>
</organism>
<feature type="domain" description="GH15-like" evidence="2">
    <location>
        <begin position="233"/>
        <end position="599"/>
    </location>
</feature>
<protein>
    <submittedName>
        <fullName evidence="4">Glycoside hydrolase family 15 protein</fullName>
    </submittedName>
</protein>
<keyword evidence="5" id="KW-1185">Reference proteome</keyword>
<feature type="compositionally biased region" description="Low complexity" evidence="1">
    <location>
        <begin position="636"/>
        <end position="648"/>
    </location>
</feature>
<evidence type="ECO:0000259" key="2">
    <source>
        <dbReference type="Pfam" id="PF00723"/>
    </source>
</evidence>
<dbReference type="PANTHER" id="PTHR31616">
    <property type="entry name" value="TREHALASE"/>
    <property type="match status" value="1"/>
</dbReference>
<evidence type="ECO:0000256" key="1">
    <source>
        <dbReference type="SAM" id="MobiDB-lite"/>
    </source>
</evidence>
<feature type="region of interest" description="Disordered" evidence="1">
    <location>
        <begin position="634"/>
        <end position="655"/>
    </location>
</feature>
<dbReference type="InterPro" id="IPR045582">
    <property type="entry name" value="Trehalase-like_N"/>
</dbReference>
<dbReference type="Pfam" id="PF00723">
    <property type="entry name" value="Glyco_hydro_15"/>
    <property type="match status" value="1"/>
</dbReference>
<proteinExistence type="predicted"/>
<dbReference type="Gene3D" id="1.50.10.10">
    <property type="match status" value="1"/>
</dbReference>
<dbReference type="InterPro" id="IPR012341">
    <property type="entry name" value="6hp_glycosidase-like_sf"/>
</dbReference>
<keyword evidence="4" id="KW-0378">Hydrolase</keyword>
<dbReference type="Pfam" id="PF19291">
    <property type="entry name" value="TREH_N"/>
    <property type="match status" value="1"/>
</dbReference>
<evidence type="ECO:0000259" key="3">
    <source>
        <dbReference type="Pfam" id="PF19291"/>
    </source>
</evidence>
<evidence type="ECO:0000313" key="4">
    <source>
        <dbReference type="EMBL" id="MER6270612.1"/>
    </source>
</evidence>
<dbReference type="PANTHER" id="PTHR31616:SF0">
    <property type="entry name" value="GLUCAN 1,4-ALPHA-GLUCOSIDASE"/>
    <property type="match status" value="1"/>
</dbReference>
<feature type="domain" description="Trehalase-like N-terminal" evidence="3">
    <location>
        <begin position="5"/>
        <end position="154"/>
    </location>
</feature>
<dbReference type="InterPro" id="IPR011613">
    <property type="entry name" value="GH15-like"/>
</dbReference>
<dbReference type="SUPFAM" id="SSF48208">
    <property type="entry name" value="Six-hairpin glycosidases"/>
    <property type="match status" value="1"/>
</dbReference>
<evidence type="ECO:0000313" key="5">
    <source>
        <dbReference type="Proteomes" id="UP001490365"/>
    </source>
</evidence>
<dbReference type="InterPro" id="IPR008928">
    <property type="entry name" value="6-hairpin_glycosidase_sf"/>
</dbReference>